<dbReference type="CDD" id="cd00085">
    <property type="entry name" value="HNHc"/>
    <property type="match status" value="1"/>
</dbReference>
<evidence type="ECO:0000313" key="3">
    <source>
        <dbReference type="EMBL" id="QAY26955.1"/>
    </source>
</evidence>
<evidence type="ECO:0000259" key="2">
    <source>
        <dbReference type="SMART" id="SM00507"/>
    </source>
</evidence>
<keyword evidence="4" id="KW-1185">Reference proteome</keyword>
<keyword evidence="3" id="KW-0255">Endonuclease</keyword>
<dbReference type="Pfam" id="PF01844">
    <property type="entry name" value="HNH"/>
    <property type="match status" value="1"/>
</dbReference>
<name>A0A411CYT6_9CAUD</name>
<dbReference type="PANTHER" id="PTHR33877:SF2">
    <property type="entry name" value="OS07G0170200 PROTEIN"/>
    <property type="match status" value="1"/>
</dbReference>
<dbReference type="Gene3D" id="1.10.30.50">
    <property type="match status" value="1"/>
</dbReference>
<dbReference type="Proteomes" id="UP000289228">
    <property type="component" value="Segment"/>
</dbReference>
<dbReference type="EMBL" id="MK433266">
    <property type="protein sequence ID" value="QAY26955.1"/>
    <property type="molecule type" value="Genomic_DNA"/>
</dbReference>
<dbReference type="InterPro" id="IPR002711">
    <property type="entry name" value="HNH"/>
</dbReference>
<proteinExistence type="predicted"/>
<dbReference type="GO" id="GO:0008270">
    <property type="term" value="F:zinc ion binding"/>
    <property type="evidence" value="ECO:0007669"/>
    <property type="project" value="InterPro"/>
</dbReference>
<accession>A0A411CYT6</accession>
<reference evidence="3 4" key="1">
    <citation type="submission" date="2019-01" db="EMBL/GenBank/DDBJ databases">
        <authorList>
            <person name="Sharon T."/>
            <person name="Marcella E.L."/>
            <person name="Lynley F.A."/>
            <person name="Shelly T."/>
            <person name="Kanika K."/>
            <person name="Kit P."/>
            <person name="Joe P."/>
            <person name="Garlena R.A."/>
            <person name="Russell D.A."/>
            <person name="Pope W.H."/>
            <person name="Jacobs-Sera D."/>
            <person name="Hatfull G.F."/>
        </authorList>
    </citation>
    <scope>NUCLEOTIDE SEQUENCE [LARGE SCALE GENOMIC DNA]</scope>
</reference>
<keyword evidence="3" id="KW-0540">Nuclease</keyword>
<sequence length="144" mass="16531">MSAHPPKCSCQPCRNKRRKAYIKDYYRKLPKDKRHTLSQKRRATAYGVEHEEYSRTEIMRRWSYRCAYCDAKATHLDHVHPLSKGGADKASNMLPACAQCNLSKGAKTLAEWALTFGPKPDDAASHRLPSRSTKARRRELPWSS</sequence>
<dbReference type="InterPro" id="IPR052892">
    <property type="entry name" value="NA-targeting_endonuclease"/>
</dbReference>
<keyword evidence="3" id="KW-0378">Hydrolase</keyword>
<dbReference type="SMART" id="SM00507">
    <property type="entry name" value="HNHc"/>
    <property type="match status" value="1"/>
</dbReference>
<feature type="region of interest" description="Disordered" evidence="1">
    <location>
        <begin position="118"/>
        <end position="144"/>
    </location>
</feature>
<protein>
    <submittedName>
        <fullName evidence="3">HNH endonuclease</fullName>
    </submittedName>
</protein>
<organism evidence="3 4">
    <name type="scientific">Streptomyces phage Shawty</name>
    <dbReference type="NCBI Taxonomy" id="2510521"/>
    <lineage>
        <taxon>Viruses</taxon>
        <taxon>Duplodnaviria</taxon>
        <taxon>Heunggongvirae</taxon>
        <taxon>Uroviricota</taxon>
        <taxon>Caudoviricetes</taxon>
        <taxon>Colingsworthviridae</taxon>
        <taxon>Lomovskayavirus</taxon>
        <taxon>Lomovskayavirus shawty</taxon>
    </lineage>
</organism>
<feature type="domain" description="HNH nuclease" evidence="2">
    <location>
        <begin position="53"/>
        <end position="102"/>
    </location>
</feature>
<dbReference type="InterPro" id="IPR003615">
    <property type="entry name" value="HNH_nuc"/>
</dbReference>
<dbReference type="GO" id="GO:0003676">
    <property type="term" value="F:nucleic acid binding"/>
    <property type="evidence" value="ECO:0007669"/>
    <property type="project" value="InterPro"/>
</dbReference>
<gene>
    <name evidence="3" type="primary">30</name>
    <name evidence="3" type="ORF">SEA_SHAWTY_30</name>
</gene>
<dbReference type="GO" id="GO:0004519">
    <property type="term" value="F:endonuclease activity"/>
    <property type="evidence" value="ECO:0007669"/>
    <property type="project" value="UniProtKB-KW"/>
</dbReference>
<evidence type="ECO:0000313" key="4">
    <source>
        <dbReference type="Proteomes" id="UP000289228"/>
    </source>
</evidence>
<dbReference type="PANTHER" id="PTHR33877">
    <property type="entry name" value="SLL1193 PROTEIN"/>
    <property type="match status" value="1"/>
</dbReference>
<evidence type="ECO:0000256" key="1">
    <source>
        <dbReference type="SAM" id="MobiDB-lite"/>
    </source>
</evidence>